<dbReference type="Pfam" id="PF05730">
    <property type="entry name" value="CFEM"/>
    <property type="match status" value="1"/>
</dbReference>
<feature type="region of interest" description="Disordered" evidence="16">
    <location>
        <begin position="100"/>
        <end position="160"/>
    </location>
</feature>
<evidence type="ECO:0000256" key="9">
    <source>
        <dbReference type="ARBA" id="ARBA00022729"/>
    </source>
</evidence>
<keyword evidence="13" id="KW-0325">Glycoprotein</keyword>
<evidence type="ECO:0000256" key="4">
    <source>
        <dbReference type="ARBA" id="ARBA00022475"/>
    </source>
</evidence>
<sequence>MITRHSWAFALAFVLALKMAHAQVSVALPLCAVDCRAEALLQSSCFQTDARCLCISRGYMESATECVRRVCNDADREQAEQYAVENCRANGIAISLPPLSSSATRSATAPASATRTGQATTSASGASATAPGASRTQSGSTTSTGGAGPSDTAVGASDSVGGSSTNVGAIAGGVVGGVVAVAAIILGIWLYKREQRKKMGMLAPLPPGVEVQPDPDSQGIWTGENAYSWNPRKEARDVQGGVPDR</sequence>
<dbReference type="PANTHER" id="PTHR37928">
    <property type="entry name" value="CFEM DOMAIN PROTEIN (AFU_ORTHOLOGUE AFUA_6G14090)"/>
    <property type="match status" value="1"/>
</dbReference>
<evidence type="ECO:0000256" key="5">
    <source>
        <dbReference type="ARBA" id="ARBA00022525"/>
    </source>
</evidence>
<dbReference type="EMBL" id="KI966425">
    <property type="protein sequence ID" value="EWC45655.1"/>
    <property type="molecule type" value="Genomic_DNA"/>
</dbReference>
<protein>
    <recommendedName>
        <fullName evidence="19">CFEM domain-containing protein</fullName>
    </recommendedName>
</protein>
<evidence type="ECO:0000256" key="18">
    <source>
        <dbReference type="SAM" id="SignalP"/>
    </source>
</evidence>
<evidence type="ECO:0000256" key="10">
    <source>
        <dbReference type="ARBA" id="ARBA00023004"/>
    </source>
</evidence>
<dbReference type="GO" id="GO:0005576">
    <property type="term" value="C:extracellular region"/>
    <property type="evidence" value="ECO:0007669"/>
    <property type="project" value="UniProtKB-SubCell"/>
</dbReference>
<evidence type="ECO:0000313" key="21">
    <source>
        <dbReference type="Proteomes" id="UP000024837"/>
    </source>
</evidence>
<organism evidence="20 21">
    <name type="scientific">Drechslerella stenobrocha 248</name>
    <dbReference type="NCBI Taxonomy" id="1043628"/>
    <lineage>
        <taxon>Eukaryota</taxon>
        <taxon>Fungi</taxon>
        <taxon>Dikarya</taxon>
        <taxon>Ascomycota</taxon>
        <taxon>Pezizomycotina</taxon>
        <taxon>Orbiliomycetes</taxon>
        <taxon>Orbiliales</taxon>
        <taxon>Orbiliaceae</taxon>
        <taxon>Drechslerella</taxon>
    </lineage>
</organism>
<evidence type="ECO:0000256" key="7">
    <source>
        <dbReference type="ARBA" id="ARBA00022622"/>
    </source>
</evidence>
<keyword evidence="17" id="KW-0812">Transmembrane</keyword>
<dbReference type="InterPro" id="IPR051735">
    <property type="entry name" value="CFEM_domain"/>
</dbReference>
<keyword evidence="11 17" id="KW-0472">Membrane</keyword>
<keyword evidence="4" id="KW-1003">Cell membrane</keyword>
<keyword evidence="9 18" id="KW-0732">Signal</keyword>
<proteinExistence type="inferred from homology"/>
<evidence type="ECO:0000256" key="12">
    <source>
        <dbReference type="ARBA" id="ARBA00023157"/>
    </source>
</evidence>
<keyword evidence="17" id="KW-1133">Transmembrane helix</keyword>
<accession>W7I9D4</accession>
<keyword evidence="14" id="KW-0449">Lipoprotein</keyword>
<dbReference type="InterPro" id="IPR008427">
    <property type="entry name" value="Extracellular_membr_CFEM_dom"/>
</dbReference>
<feature type="disulfide bond" evidence="15">
    <location>
        <begin position="45"/>
        <end position="52"/>
    </location>
</feature>
<keyword evidence="6 15" id="KW-0349">Heme</keyword>
<dbReference type="PROSITE" id="PS52012">
    <property type="entry name" value="CFEM"/>
    <property type="match status" value="1"/>
</dbReference>
<keyword evidence="8 15" id="KW-0479">Metal-binding</keyword>
<keyword evidence="7" id="KW-0336">GPI-anchor</keyword>
<keyword evidence="10 15" id="KW-0408">Iron</keyword>
<reference evidence="20 21" key="1">
    <citation type="submission" date="2013-05" db="EMBL/GenBank/DDBJ databases">
        <title>Drechslerella stenobrocha genome reveals carnivorous origination and mechanical trapping mechanism of predatory fungi.</title>
        <authorList>
            <person name="Liu X."/>
            <person name="Zhang W."/>
            <person name="Liu K."/>
        </authorList>
    </citation>
    <scope>NUCLEOTIDE SEQUENCE [LARGE SCALE GENOMIC DNA]</scope>
    <source>
        <strain evidence="20 21">248</strain>
    </source>
</reference>
<keyword evidence="5" id="KW-0964">Secreted</keyword>
<comment type="similarity">
    <text evidence="3">Belongs to the RBT5 family.</text>
</comment>
<feature type="binding site" description="axial binding residue" evidence="15">
    <location>
        <position position="49"/>
    </location>
    <ligand>
        <name>heme</name>
        <dbReference type="ChEBI" id="CHEBI:30413"/>
    </ligand>
    <ligandPart>
        <name>Fe</name>
        <dbReference type="ChEBI" id="CHEBI:18248"/>
    </ligandPart>
</feature>
<evidence type="ECO:0000259" key="19">
    <source>
        <dbReference type="PROSITE" id="PS52012"/>
    </source>
</evidence>
<evidence type="ECO:0000256" key="17">
    <source>
        <dbReference type="SAM" id="Phobius"/>
    </source>
</evidence>
<dbReference type="GO" id="GO:0005886">
    <property type="term" value="C:plasma membrane"/>
    <property type="evidence" value="ECO:0007669"/>
    <property type="project" value="UniProtKB-SubCell"/>
</dbReference>
<dbReference type="GO" id="GO:0046872">
    <property type="term" value="F:metal ion binding"/>
    <property type="evidence" value="ECO:0007669"/>
    <property type="project" value="UniProtKB-UniRule"/>
</dbReference>
<evidence type="ECO:0000256" key="16">
    <source>
        <dbReference type="SAM" id="MobiDB-lite"/>
    </source>
</evidence>
<dbReference type="HOGENOM" id="CLU_1133572_0_0_1"/>
<comment type="subcellular location">
    <subcellularLocation>
        <location evidence="1">Cell membrane</location>
        <topology evidence="1">Lipid-anchor</topology>
        <topology evidence="1">GPI-anchor</topology>
    </subcellularLocation>
    <subcellularLocation>
        <location evidence="2">Secreted</location>
    </subcellularLocation>
</comment>
<feature type="chain" id="PRO_5004894013" description="CFEM domain-containing protein" evidence="18">
    <location>
        <begin position="23"/>
        <end position="245"/>
    </location>
</feature>
<evidence type="ECO:0000256" key="2">
    <source>
        <dbReference type="ARBA" id="ARBA00004613"/>
    </source>
</evidence>
<evidence type="ECO:0000313" key="20">
    <source>
        <dbReference type="EMBL" id="EWC45655.1"/>
    </source>
</evidence>
<dbReference type="OrthoDB" id="3065412at2759"/>
<evidence type="ECO:0000256" key="11">
    <source>
        <dbReference type="ARBA" id="ARBA00023136"/>
    </source>
</evidence>
<evidence type="ECO:0000256" key="8">
    <source>
        <dbReference type="ARBA" id="ARBA00022723"/>
    </source>
</evidence>
<dbReference type="Proteomes" id="UP000024837">
    <property type="component" value="Unassembled WGS sequence"/>
</dbReference>
<evidence type="ECO:0000256" key="15">
    <source>
        <dbReference type="PROSITE-ProRule" id="PRU01356"/>
    </source>
</evidence>
<evidence type="ECO:0000256" key="6">
    <source>
        <dbReference type="ARBA" id="ARBA00022617"/>
    </source>
</evidence>
<feature type="signal peptide" evidence="18">
    <location>
        <begin position="1"/>
        <end position="22"/>
    </location>
</feature>
<feature type="transmembrane region" description="Helical" evidence="17">
    <location>
        <begin position="167"/>
        <end position="191"/>
    </location>
</feature>
<keyword evidence="21" id="KW-1185">Reference proteome</keyword>
<feature type="domain" description="CFEM" evidence="19">
    <location>
        <begin position="3"/>
        <end position="112"/>
    </location>
</feature>
<dbReference type="GO" id="GO:0098552">
    <property type="term" value="C:side of membrane"/>
    <property type="evidence" value="ECO:0007669"/>
    <property type="project" value="UniProtKB-KW"/>
</dbReference>
<feature type="disulfide bond" evidence="15">
    <location>
        <begin position="31"/>
        <end position="71"/>
    </location>
</feature>
<dbReference type="PANTHER" id="PTHR37928:SF2">
    <property type="entry name" value="GPI ANCHORED CFEM DOMAIN PROTEIN (AFU_ORTHOLOGUE AFUA_6G10580)"/>
    <property type="match status" value="1"/>
</dbReference>
<evidence type="ECO:0000256" key="3">
    <source>
        <dbReference type="ARBA" id="ARBA00010031"/>
    </source>
</evidence>
<keyword evidence="12 15" id="KW-1015">Disulfide bond</keyword>
<evidence type="ECO:0000256" key="1">
    <source>
        <dbReference type="ARBA" id="ARBA00004609"/>
    </source>
</evidence>
<feature type="disulfide bond" evidence="15">
    <location>
        <begin position="54"/>
        <end position="87"/>
    </location>
</feature>
<name>W7I9D4_9PEZI</name>
<evidence type="ECO:0000256" key="14">
    <source>
        <dbReference type="ARBA" id="ARBA00023288"/>
    </source>
</evidence>
<dbReference type="AlphaFoldDB" id="W7I9D4"/>
<gene>
    <name evidence="20" type="ORF">DRE_05216</name>
</gene>
<evidence type="ECO:0000256" key="13">
    <source>
        <dbReference type="ARBA" id="ARBA00023180"/>
    </source>
</evidence>
<feature type="disulfide bond" evidence="15">
    <location>
        <begin position="35"/>
        <end position="66"/>
    </location>
</feature>
<dbReference type="SMART" id="SM00747">
    <property type="entry name" value="CFEM"/>
    <property type="match status" value="1"/>
</dbReference>